<dbReference type="Proteomes" id="UP000302163">
    <property type="component" value="Chromosome"/>
</dbReference>
<dbReference type="NCBIfam" id="TIGR04378">
    <property type="entry name" value="myo_inos_iolB"/>
    <property type="match status" value="1"/>
</dbReference>
<dbReference type="EMBL" id="CP040428">
    <property type="protein sequence ID" value="QCT21324.1"/>
    <property type="molecule type" value="Genomic_DNA"/>
</dbReference>
<dbReference type="PANTHER" id="PTHR39193:SF1">
    <property type="entry name" value="5-DEOXY-GLUCURONATE ISOMERASE"/>
    <property type="match status" value="1"/>
</dbReference>
<dbReference type="GO" id="GO:0102482">
    <property type="term" value="F:5-deoxy-D-glucuronate isomerase activity"/>
    <property type="evidence" value="ECO:0007669"/>
    <property type="project" value="UniProtKB-EC"/>
</dbReference>
<accession>A0A4P8YNK7</accession>
<keyword evidence="1 2" id="KW-0413">Isomerase</keyword>
<dbReference type="InterPro" id="IPR021120">
    <property type="entry name" value="KduI/IolB_isomerase"/>
</dbReference>
<dbReference type="InterPro" id="IPR011051">
    <property type="entry name" value="RmlC_Cupin_sf"/>
</dbReference>
<dbReference type="PANTHER" id="PTHR39193">
    <property type="entry name" value="5-DEOXY-GLUCURONATE ISOMERASE"/>
    <property type="match status" value="1"/>
</dbReference>
<evidence type="ECO:0000313" key="2">
    <source>
        <dbReference type="EMBL" id="QCT21324.1"/>
    </source>
</evidence>
<organism evidence="2 3">
    <name type="scientific">Jejubacter calystegiae</name>
    <dbReference type="NCBI Taxonomy" id="2579935"/>
    <lineage>
        <taxon>Bacteria</taxon>
        <taxon>Pseudomonadati</taxon>
        <taxon>Pseudomonadota</taxon>
        <taxon>Gammaproteobacteria</taxon>
        <taxon>Enterobacterales</taxon>
        <taxon>Enterobacteriaceae</taxon>
        <taxon>Jejubacter</taxon>
    </lineage>
</organism>
<dbReference type="Gene3D" id="2.60.120.10">
    <property type="entry name" value="Jelly Rolls"/>
    <property type="match status" value="2"/>
</dbReference>
<dbReference type="GO" id="GO:0008880">
    <property type="term" value="F:glucuronate isomerase activity"/>
    <property type="evidence" value="ECO:0007669"/>
    <property type="project" value="InterPro"/>
</dbReference>
<protein>
    <submittedName>
        <fullName evidence="2">5-deoxy-glucuronate isomerase</fullName>
        <ecNumber evidence="2">5.3.1.30</ecNumber>
    </submittedName>
</protein>
<dbReference type="Pfam" id="PF04962">
    <property type="entry name" value="KduI"/>
    <property type="match status" value="1"/>
</dbReference>
<dbReference type="RefSeq" id="WP_138097480.1">
    <property type="nucleotide sequence ID" value="NZ_CP040428.1"/>
</dbReference>
<name>A0A4P8YNK7_9ENTR</name>
<dbReference type="InterPro" id="IPR014710">
    <property type="entry name" value="RmlC-like_jellyroll"/>
</dbReference>
<evidence type="ECO:0000313" key="3">
    <source>
        <dbReference type="Proteomes" id="UP000302163"/>
    </source>
</evidence>
<proteinExistence type="predicted"/>
<dbReference type="EC" id="5.3.1.30" evidence="2"/>
<reference evidence="2 3" key="1">
    <citation type="submission" date="2019-05" db="EMBL/GenBank/DDBJ databases">
        <title>Complete genome sequence of Izhakiella calystegiae KSNA2, an endophyte isolated from beach morning glory (Calystegia soldanella).</title>
        <authorList>
            <person name="Jiang L."/>
            <person name="Jeong J.C."/>
            <person name="Kim C.Y."/>
            <person name="Kim D.H."/>
            <person name="Kim S.W."/>
            <person name="Lee j."/>
        </authorList>
    </citation>
    <scope>NUCLEOTIDE SEQUENCE [LARGE SCALE GENOMIC DNA]</scope>
    <source>
        <strain evidence="2 3">KSNA2</strain>
    </source>
</reference>
<dbReference type="OrthoDB" id="6121073at2"/>
<keyword evidence="3" id="KW-1185">Reference proteome</keyword>
<dbReference type="InterPro" id="IPR024203">
    <property type="entry name" value="Deoxy-glucuronate_isom_IolB"/>
</dbReference>
<evidence type="ECO:0000256" key="1">
    <source>
        <dbReference type="ARBA" id="ARBA00023235"/>
    </source>
</evidence>
<sequence>MSLLEKRRPGTGRIQQITPASAGWEFVGFEAHLLNKGDRITLESGDRELCLVLVSGLASIKTRNADFPGLGGRMSPFERTPPWSVYVPHHDRVEVVADSELELAVCSAPGGGNLPARLIAPSDVGVERRGKGRNQRLVHNILPDSEPAHSLLVVEVYTDEGATSSWPSHKHDTAVEGQETQLEETYYHRFDPPQGFALQRVYTDDRSLDACMAPYNHDVVMVPRGYHPVASIAGYDSYYLNVMAGPQRKWLFRWEEDHAWINSDDYPRK</sequence>
<gene>
    <name evidence="2" type="primary">iolB</name>
    <name evidence="2" type="ORF">FEM41_17560</name>
</gene>
<dbReference type="KEGG" id="izh:FEM41_17560"/>
<dbReference type="SUPFAM" id="SSF51182">
    <property type="entry name" value="RmlC-like cupins"/>
    <property type="match status" value="1"/>
</dbReference>
<dbReference type="AlphaFoldDB" id="A0A4P8YNK7"/>
<dbReference type="PIRSF" id="PIRSF036628">
    <property type="entry name" value="IolB"/>
    <property type="match status" value="1"/>
</dbReference>
<dbReference type="GO" id="GO:0019310">
    <property type="term" value="P:inositol catabolic process"/>
    <property type="evidence" value="ECO:0007669"/>
    <property type="project" value="InterPro"/>
</dbReference>